<reference evidence="1 2" key="1">
    <citation type="submission" date="2016-10" db="EMBL/GenBank/DDBJ databases">
        <authorList>
            <person name="de Groot N.N."/>
        </authorList>
    </citation>
    <scope>NUCLEOTIDE SEQUENCE [LARGE SCALE GENOMIC DNA]</scope>
    <source>
        <strain evidence="1 2">AA1</strain>
    </source>
</reference>
<proteinExistence type="predicted"/>
<protein>
    <submittedName>
        <fullName evidence="1">Uncharacterized protein</fullName>
    </submittedName>
</protein>
<accession>A0A1G5DK98</accession>
<dbReference type="STRING" id="419481.SAMN05216233_104230"/>
<evidence type="ECO:0000313" key="1">
    <source>
        <dbReference type="EMBL" id="SCY14911.1"/>
    </source>
</evidence>
<name>A0A1G5DK98_9BACT</name>
<gene>
    <name evidence="1" type="ORF">SAMN05216233_104230</name>
</gene>
<organism evidence="1 2">
    <name type="scientific">Desulfoluna spongiiphila</name>
    <dbReference type="NCBI Taxonomy" id="419481"/>
    <lineage>
        <taxon>Bacteria</taxon>
        <taxon>Pseudomonadati</taxon>
        <taxon>Thermodesulfobacteriota</taxon>
        <taxon>Desulfobacteria</taxon>
        <taxon>Desulfobacterales</taxon>
        <taxon>Desulfolunaceae</taxon>
        <taxon>Desulfoluna</taxon>
    </lineage>
</organism>
<keyword evidence="2" id="KW-1185">Reference proteome</keyword>
<sequence length="179" mass="19573">MPMCGARPAYPFNDILPGAVGQNARHHLIPWAEVCVVGRDYIMDERVRVQGFFDSYDANSLLTANLGEWGGTGQLKELDGDDGLINQILQQNNAALEEFAGLLSWLPGNLVVGPTNRPNHPDPGEAFDDFACGRRGAVDGEYAGLRAEWESADDQQKYELIKDLAGKVMLNDLANAGLW</sequence>
<dbReference type="AlphaFoldDB" id="A0A1G5DK98"/>
<dbReference type="EMBL" id="FMUX01000004">
    <property type="protein sequence ID" value="SCY14911.1"/>
    <property type="molecule type" value="Genomic_DNA"/>
</dbReference>
<evidence type="ECO:0000313" key="2">
    <source>
        <dbReference type="Proteomes" id="UP000198870"/>
    </source>
</evidence>
<dbReference type="Proteomes" id="UP000198870">
    <property type="component" value="Unassembled WGS sequence"/>
</dbReference>